<dbReference type="InterPro" id="IPR001932">
    <property type="entry name" value="PPM-type_phosphatase-like_dom"/>
</dbReference>
<dbReference type="SMART" id="SM00331">
    <property type="entry name" value="PP2C_SIG"/>
    <property type="match status" value="1"/>
</dbReference>
<dbReference type="PROSITE" id="PS51746">
    <property type="entry name" value="PPM_2"/>
    <property type="match status" value="1"/>
</dbReference>
<feature type="compositionally biased region" description="Low complexity" evidence="1">
    <location>
        <begin position="160"/>
        <end position="175"/>
    </location>
</feature>
<organism evidence="3 4">
    <name type="scientific">Streptomyces noursei</name>
    <name type="common">Streptomyces albulus</name>
    <dbReference type="NCBI Taxonomy" id="1971"/>
    <lineage>
        <taxon>Bacteria</taxon>
        <taxon>Bacillati</taxon>
        <taxon>Actinomycetota</taxon>
        <taxon>Actinomycetes</taxon>
        <taxon>Kitasatosporales</taxon>
        <taxon>Streptomycetaceae</taxon>
        <taxon>Streptomyces</taxon>
    </lineage>
</organism>
<feature type="compositionally biased region" description="Low complexity" evidence="1">
    <location>
        <begin position="110"/>
        <end position="150"/>
    </location>
</feature>
<evidence type="ECO:0000259" key="2">
    <source>
        <dbReference type="PROSITE" id="PS51746"/>
    </source>
</evidence>
<comment type="caution">
    <text evidence="3">The sequence shown here is derived from an EMBL/GenBank/DDBJ whole genome shotgun (WGS) entry which is preliminary data.</text>
</comment>
<evidence type="ECO:0000313" key="4">
    <source>
        <dbReference type="Proteomes" id="UP000236047"/>
    </source>
</evidence>
<dbReference type="SUPFAM" id="SSF81606">
    <property type="entry name" value="PP2C-like"/>
    <property type="match status" value="1"/>
</dbReference>
<accession>A0A2N8PMW2</accession>
<reference evidence="4" key="1">
    <citation type="submission" date="2015-09" db="EMBL/GenBank/DDBJ databases">
        <authorList>
            <person name="Graham D.E."/>
            <person name="Mahan K.M."/>
            <person name="Klingeman D.M."/>
            <person name="Fida T."/>
            <person name="Giannone R.J."/>
            <person name="Hettich R.L."/>
            <person name="Parry R.J."/>
            <person name="Spain J.C."/>
        </authorList>
    </citation>
    <scope>NUCLEOTIDE SEQUENCE [LARGE SCALE GENOMIC DNA]</scope>
    <source>
        <strain evidence="4">JCM 4701</strain>
    </source>
</reference>
<dbReference type="Proteomes" id="UP000236047">
    <property type="component" value="Unassembled WGS sequence"/>
</dbReference>
<proteinExistence type="predicted"/>
<dbReference type="InterPro" id="IPR036457">
    <property type="entry name" value="PPM-type-like_dom_sf"/>
</dbReference>
<dbReference type="SMART" id="SM00332">
    <property type="entry name" value="PP2Cc"/>
    <property type="match status" value="1"/>
</dbReference>
<feature type="region of interest" description="Disordered" evidence="1">
    <location>
        <begin position="52"/>
        <end position="88"/>
    </location>
</feature>
<dbReference type="Gene3D" id="3.60.40.10">
    <property type="entry name" value="PPM-type phosphatase domain"/>
    <property type="match status" value="1"/>
</dbReference>
<feature type="region of interest" description="Disordered" evidence="1">
    <location>
        <begin position="110"/>
        <end position="183"/>
    </location>
</feature>
<dbReference type="AlphaFoldDB" id="A0A2N8PMW2"/>
<feature type="compositionally biased region" description="Low complexity" evidence="1">
    <location>
        <begin position="72"/>
        <end position="88"/>
    </location>
</feature>
<feature type="domain" description="PPM-type phosphatase" evidence="2">
    <location>
        <begin position="192"/>
        <end position="448"/>
    </location>
</feature>
<evidence type="ECO:0000313" key="3">
    <source>
        <dbReference type="EMBL" id="PNE42366.1"/>
    </source>
</evidence>
<name>A0A2N8PMW2_STRNR</name>
<evidence type="ECO:0000256" key="1">
    <source>
        <dbReference type="SAM" id="MobiDB-lite"/>
    </source>
</evidence>
<gene>
    <name evidence="3" type="ORF">AOB60_17940</name>
</gene>
<dbReference type="EMBL" id="LJSN01000002">
    <property type="protein sequence ID" value="PNE42366.1"/>
    <property type="molecule type" value="Genomic_DNA"/>
</dbReference>
<dbReference type="Pfam" id="PF13672">
    <property type="entry name" value="PP2C_2"/>
    <property type="match status" value="1"/>
</dbReference>
<sequence>MGVTGPSRCRSCGEPLDAGDNYCGRCGADPLTSGGFGMPAGYGAPPAAAFAAGPAAQVGPPPPDPTTRLPIGDTTAPTAPAAGGRPADPRVVGYEAVADAAAGAGSRAEAEVLATAREEAPAGAEAEPAADTATDAGTADAPAPGEAAEPSSGTADEGAAESGPAPAAGETGTAPEDPPECQRDHLERELPGVAAVSDRGHRHHRNEDFFALGDTVLADGAPAVIAVVCDGVSSATRPDDASKAAAERATGALRMALPRGTHPQQAMHDAVLAASAAVDALAVDPSIAHDEFRQQNAPACTIVGALVGGGLLTIGWVGDSRAYWIPDDRTAPPVRLTEDDSWAAQMVANNLMTQAEANADERAHAITGWLGADAYEVEPHVAAFRPDGPGTVVVCTDGLWNYAETAGSMAAVLPLDAPVRPLNAARVLVDHALDGGGHDNVTVAVVRFPTPAEGAGSA</sequence>
<protein>
    <submittedName>
        <fullName evidence="3">Protein phosphatase</fullName>
    </submittedName>
</protein>
<dbReference type="CDD" id="cd00143">
    <property type="entry name" value="PP2Cc"/>
    <property type="match status" value="1"/>
</dbReference>
<keyword evidence="4" id="KW-1185">Reference proteome</keyword>
<dbReference type="RefSeq" id="WP_102924112.1">
    <property type="nucleotide sequence ID" value="NZ_LJSN01000002.1"/>
</dbReference>